<dbReference type="InterPro" id="IPR015495">
    <property type="entry name" value="Myb_TF_plants"/>
</dbReference>
<dbReference type="AlphaFoldDB" id="A0A843WHY9"/>
<keyword evidence="2" id="KW-0238">DNA-binding</keyword>
<organism evidence="7 8">
    <name type="scientific">Colocasia esculenta</name>
    <name type="common">Wild taro</name>
    <name type="synonym">Arum esculentum</name>
    <dbReference type="NCBI Taxonomy" id="4460"/>
    <lineage>
        <taxon>Eukaryota</taxon>
        <taxon>Viridiplantae</taxon>
        <taxon>Streptophyta</taxon>
        <taxon>Embryophyta</taxon>
        <taxon>Tracheophyta</taxon>
        <taxon>Spermatophyta</taxon>
        <taxon>Magnoliopsida</taxon>
        <taxon>Liliopsida</taxon>
        <taxon>Araceae</taxon>
        <taxon>Aroideae</taxon>
        <taxon>Colocasieae</taxon>
        <taxon>Colocasia</taxon>
    </lineage>
</organism>
<dbReference type="PROSITE" id="PS51294">
    <property type="entry name" value="HTH_MYB"/>
    <property type="match status" value="2"/>
</dbReference>
<dbReference type="EMBL" id="NMUH01003370">
    <property type="protein sequence ID" value="MQM05211.1"/>
    <property type="molecule type" value="Genomic_DNA"/>
</dbReference>
<dbReference type="InterPro" id="IPR017930">
    <property type="entry name" value="Myb_dom"/>
</dbReference>
<evidence type="ECO:0000256" key="3">
    <source>
        <dbReference type="ARBA" id="ARBA00023242"/>
    </source>
</evidence>
<evidence type="ECO:0000313" key="7">
    <source>
        <dbReference type="EMBL" id="MQM05211.1"/>
    </source>
</evidence>
<keyword evidence="3" id="KW-0539">Nucleus</keyword>
<evidence type="ECO:0000256" key="1">
    <source>
        <dbReference type="ARBA" id="ARBA00004123"/>
    </source>
</evidence>
<dbReference type="CDD" id="cd00167">
    <property type="entry name" value="SANT"/>
    <property type="match status" value="2"/>
</dbReference>
<dbReference type="GO" id="GO:0003677">
    <property type="term" value="F:DNA binding"/>
    <property type="evidence" value="ECO:0007669"/>
    <property type="project" value="UniProtKB-KW"/>
</dbReference>
<dbReference type="PROSITE" id="PS50090">
    <property type="entry name" value="MYB_LIKE"/>
    <property type="match status" value="2"/>
</dbReference>
<dbReference type="GO" id="GO:0005634">
    <property type="term" value="C:nucleus"/>
    <property type="evidence" value="ECO:0007669"/>
    <property type="project" value="UniProtKB-SubCell"/>
</dbReference>
<proteinExistence type="predicted"/>
<feature type="domain" description="Myb-like" evidence="5">
    <location>
        <begin position="9"/>
        <end position="98"/>
    </location>
</feature>
<feature type="compositionally biased region" description="Low complexity" evidence="4">
    <location>
        <begin position="302"/>
        <end position="312"/>
    </location>
</feature>
<dbReference type="PANTHER" id="PTHR10641">
    <property type="entry name" value="MYB FAMILY TRANSCRIPTION FACTOR"/>
    <property type="match status" value="1"/>
</dbReference>
<name>A0A843WHY9_COLES</name>
<evidence type="ECO:0000256" key="2">
    <source>
        <dbReference type="ARBA" id="ARBA00023125"/>
    </source>
</evidence>
<dbReference type="InterPro" id="IPR009057">
    <property type="entry name" value="Homeodomain-like_sf"/>
</dbReference>
<dbReference type="SMART" id="SM00717">
    <property type="entry name" value="SANT"/>
    <property type="match status" value="2"/>
</dbReference>
<comment type="caution">
    <text evidence="7">The sequence shown here is derived from an EMBL/GenBank/DDBJ whole genome shotgun (WGS) entry which is preliminary data.</text>
</comment>
<gene>
    <name evidence="7" type="ORF">Taro_038018</name>
</gene>
<sequence length="364" mass="38109">MGRAPCCDKQGLKKGPWTPEEDKILIDYIQAHGLGIWRSLPKQAASAGPCGGGRGGSPALSWLGLASPAADAFALVVPWTAGLLRCGKSCRLRWINYLRPDIKRGPFTPEEQSSIVHLHGIVGNKWSAIAAQLPGRTDNEVKNYWNTHLKKCLLRKGAANAEARCASPASSARSDSGCGGASPTFSSVARHMAQWESARLEAEARLAREPLHPPHPHPASASSAHATAGPDVFLRIWHSEVGEAFRSRDGVPSTGASPACSSTMLGACVPKQGRTAGPCVSGVQGKEDGDCKSSVSGGGGNAEAAGSGVEGADSPSSSEGTYQMYLNWVGEDTALGGLFHESFETFSWLGGDLGEDTCLDTAFK</sequence>
<dbReference type="PANTHER" id="PTHR10641:SF622">
    <property type="entry name" value="TRANSCRIPTION FACTOR MYB17"/>
    <property type="match status" value="1"/>
</dbReference>
<reference evidence="7" key="1">
    <citation type="submission" date="2017-07" db="EMBL/GenBank/DDBJ databases">
        <title>Taro Niue Genome Assembly and Annotation.</title>
        <authorList>
            <person name="Atibalentja N."/>
            <person name="Keating K."/>
            <person name="Fields C.J."/>
        </authorList>
    </citation>
    <scope>NUCLEOTIDE SEQUENCE</scope>
    <source>
        <strain evidence="7">Niue_2</strain>
        <tissue evidence="7">Leaf</tissue>
    </source>
</reference>
<evidence type="ECO:0000313" key="8">
    <source>
        <dbReference type="Proteomes" id="UP000652761"/>
    </source>
</evidence>
<accession>A0A843WHY9</accession>
<comment type="subcellular location">
    <subcellularLocation>
        <location evidence="1">Nucleus</location>
    </subcellularLocation>
</comment>
<feature type="domain" description="HTH myb-type" evidence="6">
    <location>
        <begin position="99"/>
        <end position="153"/>
    </location>
</feature>
<dbReference type="Gene3D" id="1.10.10.60">
    <property type="entry name" value="Homeodomain-like"/>
    <property type="match status" value="2"/>
</dbReference>
<dbReference type="InterPro" id="IPR001005">
    <property type="entry name" value="SANT/Myb"/>
</dbReference>
<feature type="domain" description="HTH myb-type" evidence="6">
    <location>
        <begin position="9"/>
        <end position="43"/>
    </location>
</feature>
<dbReference type="Pfam" id="PF00249">
    <property type="entry name" value="Myb_DNA-binding"/>
    <property type="match status" value="2"/>
</dbReference>
<dbReference type="Proteomes" id="UP000652761">
    <property type="component" value="Unassembled WGS sequence"/>
</dbReference>
<dbReference type="SUPFAM" id="SSF46689">
    <property type="entry name" value="Homeodomain-like"/>
    <property type="match status" value="2"/>
</dbReference>
<keyword evidence="8" id="KW-1185">Reference proteome</keyword>
<evidence type="ECO:0000256" key="4">
    <source>
        <dbReference type="SAM" id="MobiDB-lite"/>
    </source>
</evidence>
<evidence type="ECO:0000259" key="5">
    <source>
        <dbReference type="PROSITE" id="PS50090"/>
    </source>
</evidence>
<protein>
    <submittedName>
        <fullName evidence="7">Uncharacterized protein</fullName>
    </submittedName>
</protein>
<evidence type="ECO:0000259" key="6">
    <source>
        <dbReference type="PROSITE" id="PS51294"/>
    </source>
</evidence>
<feature type="region of interest" description="Disordered" evidence="4">
    <location>
        <begin position="278"/>
        <end position="316"/>
    </location>
</feature>
<dbReference type="OrthoDB" id="2143914at2759"/>
<feature type="domain" description="Myb-like" evidence="5">
    <location>
        <begin position="99"/>
        <end position="149"/>
    </location>
</feature>